<evidence type="ECO:0000313" key="2">
    <source>
        <dbReference type="Proteomes" id="UP000000607"/>
    </source>
</evidence>
<dbReference type="AlphaFoldDB" id="Q65UW3"/>
<name>Q65UW3_MANSM</name>
<evidence type="ECO:0000313" key="1">
    <source>
        <dbReference type="EMBL" id="AAU37247.1"/>
    </source>
</evidence>
<reference evidence="1 2" key="1">
    <citation type="journal article" date="2004" name="Nat. Biotechnol.">
        <title>The genome sequence of the capnophilic rumen bacterium Mannheimia succiniciproducens.</title>
        <authorList>
            <person name="Hong S.H."/>
            <person name="Kim J.S."/>
            <person name="Lee S.Y."/>
            <person name="In Y.H."/>
            <person name="Choi S.S."/>
            <person name="Rih J.-K."/>
            <person name="Kim C.H."/>
            <person name="Jeong H."/>
            <person name="Hur C.G."/>
            <person name="Kim J.J."/>
        </authorList>
    </citation>
    <scope>NUCLEOTIDE SEQUENCE [LARGE SCALE GENOMIC DNA]</scope>
    <source>
        <strain evidence="2">KCTC 0769BP / MBEL55E</strain>
    </source>
</reference>
<sequence length="38" mass="4727">MESVSRHIITRQKLVKKDRTFKVRSIYRRILLFFLSIF</sequence>
<keyword evidence="2" id="KW-1185">Reference proteome</keyword>
<accession>Q65UW3</accession>
<protein>
    <submittedName>
        <fullName evidence="1">Uncharacterized protein</fullName>
    </submittedName>
</protein>
<proteinExistence type="predicted"/>
<dbReference type="HOGENOM" id="CLU_3329782_0_0_6"/>
<dbReference type="EMBL" id="AE016827">
    <property type="protein sequence ID" value="AAU37247.1"/>
    <property type="molecule type" value="Genomic_DNA"/>
</dbReference>
<dbReference type="KEGG" id="msu:MS0640"/>
<dbReference type="Proteomes" id="UP000000607">
    <property type="component" value="Chromosome"/>
</dbReference>
<gene>
    <name evidence="1" type="ordered locus">MS0640</name>
</gene>
<organism evidence="1 2">
    <name type="scientific">Mannheimia succiniciproducens (strain KCTC 0769BP / MBEL55E)</name>
    <dbReference type="NCBI Taxonomy" id="221988"/>
    <lineage>
        <taxon>Bacteria</taxon>
        <taxon>Pseudomonadati</taxon>
        <taxon>Pseudomonadota</taxon>
        <taxon>Gammaproteobacteria</taxon>
        <taxon>Pasteurellales</taxon>
        <taxon>Pasteurellaceae</taxon>
        <taxon>Basfia</taxon>
    </lineage>
</organism>